<dbReference type="Proteomes" id="UP000003250">
    <property type="component" value="Unassembled WGS sequence"/>
</dbReference>
<dbReference type="RefSeq" id="WP_008840548.1">
    <property type="nucleotide sequence ID" value="NZ_AHAM01000320.1"/>
</dbReference>
<proteinExistence type="predicted"/>
<organism evidence="1 2">
    <name type="scientific">Mesorhizobium alhagi CCNWXJ12-2</name>
    <dbReference type="NCBI Taxonomy" id="1107882"/>
    <lineage>
        <taxon>Bacteria</taxon>
        <taxon>Pseudomonadati</taxon>
        <taxon>Pseudomonadota</taxon>
        <taxon>Alphaproteobacteria</taxon>
        <taxon>Hyphomicrobiales</taxon>
        <taxon>Phyllobacteriaceae</taxon>
        <taxon>Allomesorhizobium</taxon>
    </lineage>
</organism>
<gene>
    <name evidence="1" type="ORF">MAXJ12_35029</name>
</gene>
<reference evidence="1 2" key="1">
    <citation type="journal article" date="2012" name="J. Bacteriol.">
        <title>Draft Genome Sequence of Mesorhizobium alhagi CCNWXJ12-2T, a Novel Salt-Resistant Species Isolated from the Desert of Northwestern China.</title>
        <authorList>
            <person name="Zhou M."/>
            <person name="Chen W."/>
            <person name="Chen H."/>
            <person name="Wei G."/>
        </authorList>
    </citation>
    <scope>NUCLEOTIDE SEQUENCE [LARGE SCALE GENOMIC DNA]</scope>
    <source>
        <strain evidence="1 2">CCNWXJ12-2</strain>
    </source>
</reference>
<evidence type="ECO:0000313" key="2">
    <source>
        <dbReference type="Proteomes" id="UP000003250"/>
    </source>
</evidence>
<evidence type="ECO:0000313" key="1">
    <source>
        <dbReference type="EMBL" id="EHK52503.1"/>
    </source>
</evidence>
<name>H0I3E1_9HYPH</name>
<protein>
    <submittedName>
        <fullName evidence="1">Uncharacterized protein</fullName>
    </submittedName>
</protein>
<sequence>MTKHVMVLVDEQHGLGSVAAAVAAGGARIDRVVHGMKTIFCTVDDDVVIERVRRIDGVTSVREEETFSVPPMDPNIPL</sequence>
<keyword evidence="2" id="KW-1185">Reference proteome</keyword>
<dbReference type="PATRIC" id="fig|1107882.3.peg.6748"/>
<dbReference type="AlphaFoldDB" id="H0I3E1"/>
<dbReference type="EMBL" id="AHAM01000320">
    <property type="protein sequence ID" value="EHK52503.1"/>
    <property type="molecule type" value="Genomic_DNA"/>
</dbReference>
<accession>H0I3E1</accession>